<name>A0ABC8KV99_ERUVS</name>
<keyword evidence="2" id="KW-1185">Reference proteome</keyword>
<protein>
    <submittedName>
        <fullName evidence="1">Uncharacterized protein</fullName>
    </submittedName>
</protein>
<evidence type="ECO:0000313" key="1">
    <source>
        <dbReference type="EMBL" id="CAH8362563.1"/>
    </source>
</evidence>
<evidence type="ECO:0000313" key="2">
    <source>
        <dbReference type="Proteomes" id="UP001642260"/>
    </source>
</evidence>
<accession>A0ABC8KV99</accession>
<sequence>MTSIYSTMKESIIRLGNSVYRLPKDDTVLQIVQPKTHGMVVTRDDKDGSLMLTDSSSPPVEAADITPAKRRGESVNNLEDAYAQKSVTKLVYSRRIKQEKDSKRG</sequence>
<dbReference type="AlphaFoldDB" id="A0ABC8KV99"/>
<gene>
    <name evidence="1" type="ORF">ERUC_LOCUS28319</name>
</gene>
<comment type="caution">
    <text evidence="1">The sequence shown here is derived from an EMBL/GenBank/DDBJ whole genome shotgun (WGS) entry which is preliminary data.</text>
</comment>
<organism evidence="1 2">
    <name type="scientific">Eruca vesicaria subsp. sativa</name>
    <name type="common">Garden rocket</name>
    <name type="synonym">Eruca sativa</name>
    <dbReference type="NCBI Taxonomy" id="29727"/>
    <lineage>
        <taxon>Eukaryota</taxon>
        <taxon>Viridiplantae</taxon>
        <taxon>Streptophyta</taxon>
        <taxon>Embryophyta</taxon>
        <taxon>Tracheophyta</taxon>
        <taxon>Spermatophyta</taxon>
        <taxon>Magnoliopsida</taxon>
        <taxon>eudicotyledons</taxon>
        <taxon>Gunneridae</taxon>
        <taxon>Pentapetalae</taxon>
        <taxon>rosids</taxon>
        <taxon>malvids</taxon>
        <taxon>Brassicales</taxon>
        <taxon>Brassicaceae</taxon>
        <taxon>Brassiceae</taxon>
        <taxon>Eruca</taxon>
    </lineage>
</organism>
<proteinExistence type="predicted"/>
<dbReference type="EMBL" id="CAKOAT010335154">
    <property type="protein sequence ID" value="CAH8362563.1"/>
    <property type="molecule type" value="Genomic_DNA"/>
</dbReference>
<reference evidence="1 2" key="1">
    <citation type="submission" date="2022-03" db="EMBL/GenBank/DDBJ databases">
        <authorList>
            <person name="Macdonald S."/>
            <person name="Ahmed S."/>
            <person name="Newling K."/>
        </authorList>
    </citation>
    <scope>NUCLEOTIDE SEQUENCE [LARGE SCALE GENOMIC DNA]</scope>
</reference>
<dbReference type="Proteomes" id="UP001642260">
    <property type="component" value="Unassembled WGS sequence"/>
</dbReference>